<feature type="domain" description="Putative restriction endonuclease" evidence="1">
    <location>
        <begin position="22"/>
        <end position="65"/>
    </location>
</feature>
<protein>
    <recommendedName>
        <fullName evidence="1">Putative restriction endonuclease domain-containing protein</fullName>
    </recommendedName>
</protein>
<reference evidence="2 3" key="1">
    <citation type="submission" date="2018-01" db="EMBL/GenBank/DDBJ databases">
        <title>A novel member of the phylum Bacteroidetes isolated from glacier ice.</title>
        <authorList>
            <person name="Liu Q."/>
            <person name="Xin Y.-H."/>
        </authorList>
    </citation>
    <scope>NUCLEOTIDE SEQUENCE [LARGE SCALE GENOMIC DNA]</scope>
    <source>
        <strain evidence="2 3">RB1R16</strain>
    </source>
</reference>
<keyword evidence="3" id="KW-1185">Reference proteome</keyword>
<evidence type="ECO:0000259" key="1">
    <source>
        <dbReference type="Pfam" id="PF05685"/>
    </source>
</evidence>
<dbReference type="PANTHER" id="PTHR36558:SF1">
    <property type="entry name" value="RESTRICTION ENDONUCLEASE DOMAIN-CONTAINING PROTEIN-RELATED"/>
    <property type="match status" value="1"/>
</dbReference>
<gene>
    <name evidence="2" type="ORF">CJD36_014785</name>
</gene>
<dbReference type="EMBL" id="PPSL01000004">
    <property type="protein sequence ID" value="PQJ09963.1"/>
    <property type="molecule type" value="Genomic_DNA"/>
</dbReference>
<evidence type="ECO:0000313" key="3">
    <source>
        <dbReference type="Proteomes" id="UP000239872"/>
    </source>
</evidence>
<dbReference type="Proteomes" id="UP000239872">
    <property type="component" value="Unassembled WGS sequence"/>
</dbReference>
<sequence length="72" mass="8302">MSVIMEVKEPAVAYNKQYMTIPEYLEMENASAEKHEYYQGEIFTMSGAKVPHNRVFKNLYKALLLNLDGLPC</sequence>
<name>A0A2S7SSS5_9BACT</name>
<proteinExistence type="predicted"/>
<dbReference type="Gene3D" id="3.90.1570.10">
    <property type="entry name" value="tt1808, chain A"/>
    <property type="match status" value="1"/>
</dbReference>
<accession>A0A2S7SSS5</accession>
<dbReference type="PANTHER" id="PTHR36558">
    <property type="entry name" value="GLR1098 PROTEIN"/>
    <property type="match status" value="1"/>
</dbReference>
<dbReference type="AlphaFoldDB" id="A0A2S7SSS5"/>
<dbReference type="InterPro" id="IPR012296">
    <property type="entry name" value="Nuclease_put_TT1808"/>
</dbReference>
<dbReference type="InterPro" id="IPR008538">
    <property type="entry name" value="Uma2"/>
</dbReference>
<dbReference type="Pfam" id="PF05685">
    <property type="entry name" value="Uma2"/>
    <property type="match status" value="1"/>
</dbReference>
<organism evidence="2 3">
    <name type="scientific">Flavipsychrobacter stenotrophus</name>
    <dbReference type="NCBI Taxonomy" id="2077091"/>
    <lineage>
        <taxon>Bacteria</taxon>
        <taxon>Pseudomonadati</taxon>
        <taxon>Bacteroidota</taxon>
        <taxon>Chitinophagia</taxon>
        <taxon>Chitinophagales</taxon>
        <taxon>Chitinophagaceae</taxon>
        <taxon>Flavipsychrobacter</taxon>
    </lineage>
</organism>
<evidence type="ECO:0000313" key="2">
    <source>
        <dbReference type="EMBL" id="PQJ09963.1"/>
    </source>
</evidence>
<comment type="caution">
    <text evidence="2">The sequence shown here is derived from an EMBL/GenBank/DDBJ whole genome shotgun (WGS) entry which is preliminary data.</text>
</comment>